<evidence type="ECO:0000313" key="3">
    <source>
        <dbReference type="WBParaSite" id="L893_g14921.t1"/>
    </source>
</evidence>
<dbReference type="Proteomes" id="UP000095287">
    <property type="component" value="Unplaced"/>
</dbReference>
<sequence>MHRHNSLKCICSIVIRFNCDNYEYGDEDDNEDNGDEDSNDRGCHIDAEPRATFGLCDGVRYHRDGVSAADGEDWRHARGTLDKTVVHERCRDSEDTGSQEPGARKVEDARRQTMT</sequence>
<dbReference type="WBParaSite" id="L893_g14921.t1">
    <property type="protein sequence ID" value="L893_g14921.t1"/>
    <property type="gene ID" value="L893_g14921"/>
</dbReference>
<evidence type="ECO:0000313" key="2">
    <source>
        <dbReference type="Proteomes" id="UP000095287"/>
    </source>
</evidence>
<feature type="region of interest" description="Disordered" evidence="1">
    <location>
        <begin position="86"/>
        <end position="115"/>
    </location>
</feature>
<reference evidence="3" key="1">
    <citation type="submission" date="2016-11" db="UniProtKB">
        <authorList>
            <consortium name="WormBaseParasite"/>
        </authorList>
    </citation>
    <scope>IDENTIFICATION</scope>
</reference>
<proteinExistence type="predicted"/>
<feature type="region of interest" description="Disordered" evidence="1">
    <location>
        <begin position="22"/>
        <end position="45"/>
    </location>
</feature>
<keyword evidence="2" id="KW-1185">Reference proteome</keyword>
<protein>
    <submittedName>
        <fullName evidence="3">Uncharacterized protein</fullName>
    </submittedName>
</protein>
<feature type="compositionally biased region" description="Acidic residues" evidence="1">
    <location>
        <begin position="23"/>
        <end position="38"/>
    </location>
</feature>
<evidence type="ECO:0000256" key="1">
    <source>
        <dbReference type="SAM" id="MobiDB-lite"/>
    </source>
</evidence>
<name>A0A1I7YCC8_9BILA</name>
<dbReference type="AlphaFoldDB" id="A0A1I7YCC8"/>
<organism evidence="2 3">
    <name type="scientific">Steinernema glaseri</name>
    <dbReference type="NCBI Taxonomy" id="37863"/>
    <lineage>
        <taxon>Eukaryota</taxon>
        <taxon>Metazoa</taxon>
        <taxon>Ecdysozoa</taxon>
        <taxon>Nematoda</taxon>
        <taxon>Chromadorea</taxon>
        <taxon>Rhabditida</taxon>
        <taxon>Tylenchina</taxon>
        <taxon>Panagrolaimomorpha</taxon>
        <taxon>Strongyloidoidea</taxon>
        <taxon>Steinernematidae</taxon>
        <taxon>Steinernema</taxon>
    </lineage>
</organism>
<feature type="compositionally biased region" description="Basic and acidic residues" evidence="1">
    <location>
        <begin position="102"/>
        <end position="115"/>
    </location>
</feature>
<accession>A0A1I7YCC8</accession>